<dbReference type="AlphaFoldDB" id="A0A419WKU7"/>
<keyword evidence="2" id="KW-1185">Reference proteome</keyword>
<protein>
    <submittedName>
        <fullName evidence="1">Uncharacterized protein</fullName>
    </submittedName>
</protein>
<dbReference type="EMBL" id="RAPQ01000013">
    <property type="protein sequence ID" value="RKD96073.1"/>
    <property type="molecule type" value="Genomic_DNA"/>
</dbReference>
<evidence type="ECO:0000313" key="2">
    <source>
        <dbReference type="Proteomes" id="UP000284531"/>
    </source>
</evidence>
<name>A0A419WKU7_9BACT</name>
<sequence length="94" mass="11151">MIKFKRHIKVDDQVFETWFGMDIKKKGGKPNVSIFYYTDDPNEELSVHQLIKGNFTSKDEAVKYGTRFMRRMYQDMIKREASSSSEENEEETTL</sequence>
<reference evidence="1 2" key="1">
    <citation type="submission" date="2018-09" db="EMBL/GenBank/DDBJ databases">
        <title>Genomic Encyclopedia of Archaeal and Bacterial Type Strains, Phase II (KMG-II): from individual species to whole genera.</title>
        <authorList>
            <person name="Goeker M."/>
        </authorList>
    </citation>
    <scope>NUCLEOTIDE SEQUENCE [LARGE SCALE GENOMIC DNA]</scope>
    <source>
        <strain evidence="1 2">DSM 21950</strain>
    </source>
</reference>
<gene>
    <name evidence="1" type="ORF">BXY64_4061</name>
</gene>
<evidence type="ECO:0000313" key="1">
    <source>
        <dbReference type="EMBL" id="RKD96073.1"/>
    </source>
</evidence>
<comment type="caution">
    <text evidence="1">The sequence shown here is derived from an EMBL/GenBank/DDBJ whole genome shotgun (WGS) entry which is preliminary data.</text>
</comment>
<dbReference type="Proteomes" id="UP000284531">
    <property type="component" value="Unassembled WGS sequence"/>
</dbReference>
<proteinExistence type="predicted"/>
<dbReference type="OrthoDB" id="1121299at2"/>
<accession>A0A419WKU7</accession>
<organism evidence="1 2">
    <name type="scientific">Marinifilum flexuosum</name>
    <dbReference type="NCBI Taxonomy" id="1117708"/>
    <lineage>
        <taxon>Bacteria</taxon>
        <taxon>Pseudomonadati</taxon>
        <taxon>Bacteroidota</taxon>
        <taxon>Bacteroidia</taxon>
        <taxon>Marinilabiliales</taxon>
        <taxon>Marinifilaceae</taxon>
    </lineage>
</organism>
<dbReference type="RefSeq" id="WP_120241732.1">
    <property type="nucleotide sequence ID" value="NZ_CANNEC010000013.1"/>
</dbReference>